<name>A0A804QLW2_MAIZE</name>
<dbReference type="AlphaFoldDB" id="A0A804QLW2"/>
<evidence type="ECO:0000313" key="1">
    <source>
        <dbReference type="EnsemblPlants" id="Zm00001eb339700_P002"/>
    </source>
</evidence>
<sequence>MPLEHVFKIIRPKFIRWQKCVFMVPESDDLSSVLDVIDISMKDKTRMLCLSKELSSVSEHTSPSFGARWITV</sequence>
<reference evidence="2" key="1">
    <citation type="journal article" date="2009" name="Science">
        <title>The B73 maize genome: complexity, diversity, and dynamics.</title>
        <authorList>
            <person name="Schnable P.S."/>
            <person name="Ware D."/>
            <person name="Fulton R.S."/>
            <person name="Stein J.C."/>
            <person name="Wei F."/>
            <person name="Pasternak S."/>
            <person name="Liang C."/>
            <person name="Zhang J."/>
            <person name="Fulton L."/>
            <person name="Graves T.A."/>
            <person name="Minx P."/>
            <person name="Reily A.D."/>
            <person name="Courtney L."/>
            <person name="Kruchowski S.S."/>
            <person name="Tomlinson C."/>
            <person name="Strong C."/>
            <person name="Delehaunty K."/>
            <person name="Fronick C."/>
            <person name="Courtney B."/>
            <person name="Rock S.M."/>
            <person name="Belter E."/>
            <person name="Du F."/>
            <person name="Kim K."/>
            <person name="Abbott R.M."/>
            <person name="Cotton M."/>
            <person name="Levy A."/>
            <person name="Marchetto P."/>
            <person name="Ochoa K."/>
            <person name="Jackson S.M."/>
            <person name="Gillam B."/>
            <person name="Chen W."/>
            <person name="Yan L."/>
            <person name="Higginbotham J."/>
            <person name="Cardenas M."/>
            <person name="Waligorski J."/>
            <person name="Applebaum E."/>
            <person name="Phelps L."/>
            <person name="Falcone J."/>
            <person name="Kanchi K."/>
            <person name="Thane T."/>
            <person name="Scimone A."/>
            <person name="Thane N."/>
            <person name="Henke J."/>
            <person name="Wang T."/>
            <person name="Ruppert J."/>
            <person name="Shah N."/>
            <person name="Rotter K."/>
            <person name="Hodges J."/>
            <person name="Ingenthron E."/>
            <person name="Cordes M."/>
            <person name="Kohlberg S."/>
            <person name="Sgro J."/>
            <person name="Delgado B."/>
            <person name="Mead K."/>
            <person name="Chinwalla A."/>
            <person name="Leonard S."/>
            <person name="Crouse K."/>
            <person name="Collura K."/>
            <person name="Kudrna D."/>
            <person name="Currie J."/>
            <person name="He R."/>
            <person name="Angelova A."/>
            <person name="Rajasekar S."/>
            <person name="Mueller T."/>
            <person name="Lomeli R."/>
            <person name="Scara G."/>
            <person name="Ko A."/>
            <person name="Delaney K."/>
            <person name="Wissotski M."/>
            <person name="Lopez G."/>
            <person name="Campos D."/>
            <person name="Braidotti M."/>
            <person name="Ashley E."/>
            <person name="Golser W."/>
            <person name="Kim H."/>
            <person name="Lee S."/>
            <person name="Lin J."/>
            <person name="Dujmic Z."/>
            <person name="Kim W."/>
            <person name="Talag J."/>
            <person name="Zuccolo A."/>
            <person name="Fan C."/>
            <person name="Sebastian A."/>
            <person name="Kramer M."/>
            <person name="Spiegel L."/>
            <person name="Nascimento L."/>
            <person name="Zutavern T."/>
            <person name="Miller B."/>
            <person name="Ambroise C."/>
            <person name="Muller S."/>
            <person name="Spooner W."/>
            <person name="Narechania A."/>
            <person name="Ren L."/>
            <person name="Wei S."/>
            <person name="Kumari S."/>
            <person name="Faga B."/>
            <person name="Levy M.J."/>
            <person name="McMahan L."/>
            <person name="Van Buren P."/>
            <person name="Vaughn M.W."/>
            <person name="Ying K."/>
            <person name="Yeh C.-T."/>
            <person name="Emrich S.J."/>
            <person name="Jia Y."/>
            <person name="Kalyanaraman A."/>
            <person name="Hsia A.-P."/>
            <person name="Barbazuk W.B."/>
            <person name="Baucom R.S."/>
            <person name="Brutnell T.P."/>
            <person name="Carpita N.C."/>
            <person name="Chaparro C."/>
            <person name="Chia J.-M."/>
            <person name="Deragon J.-M."/>
            <person name="Estill J.C."/>
            <person name="Fu Y."/>
            <person name="Jeddeloh J.A."/>
            <person name="Han Y."/>
            <person name="Lee H."/>
            <person name="Li P."/>
            <person name="Lisch D.R."/>
            <person name="Liu S."/>
            <person name="Liu Z."/>
            <person name="Nagel D.H."/>
            <person name="McCann M.C."/>
            <person name="SanMiguel P."/>
            <person name="Myers A.M."/>
            <person name="Nettleton D."/>
            <person name="Nguyen J."/>
            <person name="Penning B.W."/>
            <person name="Ponnala L."/>
            <person name="Schneider K.L."/>
            <person name="Schwartz D.C."/>
            <person name="Sharma A."/>
            <person name="Soderlund C."/>
            <person name="Springer N.M."/>
            <person name="Sun Q."/>
            <person name="Wang H."/>
            <person name="Waterman M."/>
            <person name="Westerman R."/>
            <person name="Wolfgruber T.K."/>
            <person name="Yang L."/>
            <person name="Yu Y."/>
            <person name="Zhang L."/>
            <person name="Zhou S."/>
            <person name="Zhu Q."/>
            <person name="Bennetzen J.L."/>
            <person name="Dawe R.K."/>
            <person name="Jiang J."/>
            <person name="Jiang N."/>
            <person name="Presting G.G."/>
            <person name="Wessler S.R."/>
            <person name="Aluru S."/>
            <person name="Martienssen R.A."/>
            <person name="Clifton S.W."/>
            <person name="McCombie W.R."/>
            <person name="Wing R.A."/>
            <person name="Wilson R.K."/>
        </authorList>
    </citation>
    <scope>NUCLEOTIDE SEQUENCE [LARGE SCALE GENOMIC DNA]</scope>
    <source>
        <strain evidence="2">cv. B73</strain>
    </source>
</reference>
<dbReference type="Proteomes" id="UP000007305">
    <property type="component" value="Chromosome 8"/>
</dbReference>
<protein>
    <submittedName>
        <fullName evidence="1">Uncharacterized protein</fullName>
    </submittedName>
</protein>
<keyword evidence="2" id="KW-1185">Reference proteome</keyword>
<evidence type="ECO:0000313" key="2">
    <source>
        <dbReference type="Proteomes" id="UP000007305"/>
    </source>
</evidence>
<dbReference type="Gramene" id="Zm00001eb339700_T002">
    <property type="protein sequence ID" value="Zm00001eb339700_P002"/>
    <property type="gene ID" value="Zm00001eb339700"/>
</dbReference>
<proteinExistence type="predicted"/>
<accession>A0A804QLW2</accession>
<dbReference type="EnsemblPlants" id="Zm00001eb339700_T002">
    <property type="protein sequence ID" value="Zm00001eb339700_P002"/>
    <property type="gene ID" value="Zm00001eb339700"/>
</dbReference>
<reference evidence="1" key="2">
    <citation type="submission" date="2019-07" db="EMBL/GenBank/DDBJ databases">
        <authorList>
            <person name="Seetharam A."/>
            <person name="Woodhouse M."/>
            <person name="Cannon E."/>
        </authorList>
    </citation>
    <scope>NUCLEOTIDE SEQUENCE [LARGE SCALE GENOMIC DNA]</scope>
    <source>
        <strain evidence="1">cv. B73</strain>
    </source>
</reference>
<reference evidence="1" key="3">
    <citation type="submission" date="2021-05" db="UniProtKB">
        <authorList>
            <consortium name="EnsemblPlants"/>
        </authorList>
    </citation>
    <scope>IDENTIFICATION</scope>
    <source>
        <strain evidence="1">cv. B73</strain>
    </source>
</reference>
<organism evidence="1 2">
    <name type="scientific">Zea mays</name>
    <name type="common">Maize</name>
    <dbReference type="NCBI Taxonomy" id="4577"/>
    <lineage>
        <taxon>Eukaryota</taxon>
        <taxon>Viridiplantae</taxon>
        <taxon>Streptophyta</taxon>
        <taxon>Embryophyta</taxon>
        <taxon>Tracheophyta</taxon>
        <taxon>Spermatophyta</taxon>
        <taxon>Magnoliopsida</taxon>
        <taxon>Liliopsida</taxon>
        <taxon>Poales</taxon>
        <taxon>Poaceae</taxon>
        <taxon>PACMAD clade</taxon>
        <taxon>Panicoideae</taxon>
        <taxon>Andropogonodae</taxon>
        <taxon>Andropogoneae</taxon>
        <taxon>Tripsacinae</taxon>
        <taxon>Zea</taxon>
    </lineage>
</organism>